<dbReference type="EMBL" id="JBHFFA010000002">
    <property type="protein sequence ID" value="KAL2644369.1"/>
    <property type="molecule type" value="Genomic_DNA"/>
</dbReference>
<sequence length="73" mass="8128">MASYNDIFYDDETPSWLTGKENDSQGSQHRNCVLGFSRFVDSCSEEYSASPFSRDTGVQHRAESRLISAAKSG</sequence>
<name>A0ABD1Z999_9MARC</name>
<dbReference type="AlphaFoldDB" id="A0ABD1Z999"/>
<accession>A0ABD1Z999</accession>
<feature type="region of interest" description="Disordered" evidence="1">
    <location>
        <begin position="1"/>
        <end position="28"/>
    </location>
</feature>
<feature type="region of interest" description="Disordered" evidence="1">
    <location>
        <begin position="48"/>
        <end position="73"/>
    </location>
</feature>
<organism evidence="2 3">
    <name type="scientific">Riccia fluitans</name>
    <dbReference type="NCBI Taxonomy" id="41844"/>
    <lineage>
        <taxon>Eukaryota</taxon>
        <taxon>Viridiplantae</taxon>
        <taxon>Streptophyta</taxon>
        <taxon>Embryophyta</taxon>
        <taxon>Marchantiophyta</taxon>
        <taxon>Marchantiopsida</taxon>
        <taxon>Marchantiidae</taxon>
        <taxon>Marchantiales</taxon>
        <taxon>Ricciaceae</taxon>
        <taxon>Riccia</taxon>
    </lineage>
</organism>
<reference evidence="2 3" key="1">
    <citation type="submission" date="2024-09" db="EMBL/GenBank/DDBJ databases">
        <title>Chromosome-scale assembly of Riccia fluitans.</title>
        <authorList>
            <person name="Paukszto L."/>
            <person name="Sawicki J."/>
            <person name="Karawczyk K."/>
            <person name="Piernik-Szablinska J."/>
            <person name="Szczecinska M."/>
            <person name="Mazdziarz M."/>
        </authorList>
    </citation>
    <scope>NUCLEOTIDE SEQUENCE [LARGE SCALE GENOMIC DNA]</scope>
    <source>
        <strain evidence="2">Rf_01</strain>
        <tissue evidence="2">Aerial parts of the thallus</tissue>
    </source>
</reference>
<comment type="caution">
    <text evidence="2">The sequence shown here is derived from an EMBL/GenBank/DDBJ whole genome shotgun (WGS) entry which is preliminary data.</text>
</comment>
<keyword evidence="3" id="KW-1185">Reference proteome</keyword>
<protein>
    <submittedName>
        <fullName evidence="2">Uncharacterized protein</fullName>
    </submittedName>
</protein>
<evidence type="ECO:0000256" key="1">
    <source>
        <dbReference type="SAM" id="MobiDB-lite"/>
    </source>
</evidence>
<evidence type="ECO:0000313" key="2">
    <source>
        <dbReference type="EMBL" id="KAL2644369.1"/>
    </source>
</evidence>
<evidence type="ECO:0000313" key="3">
    <source>
        <dbReference type="Proteomes" id="UP001605036"/>
    </source>
</evidence>
<proteinExistence type="predicted"/>
<dbReference type="Proteomes" id="UP001605036">
    <property type="component" value="Unassembled WGS sequence"/>
</dbReference>
<gene>
    <name evidence="2" type="ORF">R1flu_011956</name>
</gene>